<evidence type="ECO:0000313" key="1">
    <source>
        <dbReference type="EMBL" id="EOD66326.1"/>
    </source>
</evidence>
<gene>
    <name evidence="1" type="ORF">H480_21922</name>
</gene>
<dbReference type="OrthoDB" id="2421289at2"/>
<name>R1I1C3_9PSEU</name>
<dbReference type="RefSeq" id="WP_003091301.1">
    <property type="nucleotide sequence ID" value="NZ_AOUO01000318.1"/>
</dbReference>
<accession>R1I1C3</accession>
<protein>
    <submittedName>
        <fullName evidence="1">Uncharacterized protein</fullName>
    </submittedName>
</protein>
<proteinExistence type="predicted"/>
<dbReference type="EMBL" id="AOUO01000318">
    <property type="protein sequence ID" value="EOD66326.1"/>
    <property type="molecule type" value="Genomic_DNA"/>
</dbReference>
<keyword evidence="2" id="KW-1185">Reference proteome</keyword>
<sequence>MTIPNLRTPVPADPLAALRAWAGAPDSAELERLRRAFHPDFAGLALVEYAGERPAPDDPDAQVAAFRAMARGARRPGPAEVLEAVPATETGLPGELAASIAVDLFADAVAAHGPLAAAA</sequence>
<feature type="non-terminal residue" evidence="1">
    <location>
        <position position="119"/>
    </location>
</feature>
<dbReference type="Proteomes" id="UP000014139">
    <property type="component" value="Unassembled WGS sequence"/>
</dbReference>
<reference evidence="1 2" key="1">
    <citation type="submission" date="2013-02" db="EMBL/GenBank/DDBJ databases">
        <title>Draft genome sequence of Amycolatopsis vancoresmycina strain DSM 44592T.</title>
        <authorList>
            <person name="Kumar S."/>
            <person name="Kaur N."/>
            <person name="Kaur C."/>
            <person name="Raghava G.P.S."/>
            <person name="Mayilraj S."/>
        </authorList>
    </citation>
    <scope>NUCLEOTIDE SEQUENCE [LARGE SCALE GENOMIC DNA]</scope>
    <source>
        <strain evidence="1 2">DSM 44592</strain>
    </source>
</reference>
<dbReference type="eggNOG" id="COG0438">
    <property type="taxonomic scope" value="Bacteria"/>
</dbReference>
<organism evidence="1 2">
    <name type="scientific">Amycolatopsis vancoresmycina DSM 44592</name>
    <dbReference type="NCBI Taxonomy" id="1292037"/>
    <lineage>
        <taxon>Bacteria</taxon>
        <taxon>Bacillati</taxon>
        <taxon>Actinomycetota</taxon>
        <taxon>Actinomycetes</taxon>
        <taxon>Pseudonocardiales</taxon>
        <taxon>Pseudonocardiaceae</taxon>
        <taxon>Amycolatopsis</taxon>
    </lineage>
</organism>
<evidence type="ECO:0000313" key="2">
    <source>
        <dbReference type="Proteomes" id="UP000014139"/>
    </source>
</evidence>
<dbReference type="AlphaFoldDB" id="R1I1C3"/>
<comment type="caution">
    <text evidence="1">The sequence shown here is derived from an EMBL/GenBank/DDBJ whole genome shotgun (WGS) entry which is preliminary data.</text>
</comment>